<protein>
    <submittedName>
        <fullName evidence="1">Uncharacterized protein</fullName>
    </submittedName>
</protein>
<dbReference type="PANTHER" id="PTHR21529:SF4">
    <property type="entry name" value="TPR AND ANKYRIN REPEAT-CONTAINING PROTEIN 1"/>
    <property type="match status" value="1"/>
</dbReference>
<name>A0A2U1LE10_ARTAN</name>
<organism evidence="1 2">
    <name type="scientific">Artemisia annua</name>
    <name type="common">Sweet wormwood</name>
    <dbReference type="NCBI Taxonomy" id="35608"/>
    <lineage>
        <taxon>Eukaryota</taxon>
        <taxon>Viridiplantae</taxon>
        <taxon>Streptophyta</taxon>
        <taxon>Embryophyta</taxon>
        <taxon>Tracheophyta</taxon>
        <taxon>Spermatophyta</taxon>
        <taxon>Magnoliopsida</taxon>
        <taxon>eudicotyledons</taxon>
        <taxon>Gunneridae</taxon>
        <taxon>Pentapetalae</taxon>
        <taxon>asterids</taxon>
        <taxon>campanulids</taxon>
        <taxon>Asterales</taxon>
        <taxon>Asteraceae</taxon>
        <taxon>Asteroideae</taxon>
        <taxon>Anthemideae</taxon>
        <taxon>Artemisiinae</taxon>
        <taxon>Artemisia</taxon>
    </lineage>
</organism>
<accession>A0A2U1LE10</accession>
<reference evidence="1 2" key="1">
    <citation type="journal article" date="2018" name="Mol. Plant">
        <title>The genome of Artemisia annua provides insight into the evolution of Asteraceae family and artemisinin biosynthesis.</title>
        <authorList>
            <person name="Shen Q."/>
            <person name="Zhang L."/>
            <person name="Liao Z."/>
            <person name="Wang S."/>
            <person name="Yan T."/>
            <person name="Shi P."/>
            <person name="Liu M."/>
            <person name="Fu X."/>
            <person name="Pan Q."/>
            <person name="Wang Y."/>
            <person name="Lv Z."/>
            <person name="Lu X."/>
            <person name="Zhang F."/>
            <person name="Jiang W."/>
            <person name="Ma Y."/>
            <person name="Chen M."/>
            <person name="Hao X."/>
            <person name="Li L."/>
            <person name="Tang Y."/>
            <person name="Lv G."/>
            <person name="Zhou Y."/>
            <person name="Sun X."/>
            <person name="Brodelius P.E."/>
            <person name="Rose J.K.C."/>
            <person name="Tang K."/>
        </authorList>
    </citation>
    <scope>NUCLEOTIDE SEQUENCE [LARGE SCALE GENOMIC DNA]</scope>
    <source>
        <strain evidence="2">cv. Huhao1</strain>
        <tissue evidence="1">Leaf</tissue>
    </source>
</reference>
<dbReference type="Proteomes" id="UP000245207">
    <property type="component" value="Unassembled WGS sequence"/>
</dbReference>
<comment type="caution">
    <text evidence="1">The sequence shown here is derived from an EMBL/GenBank/DDBJ whole genome shotgun (WGS) entry which is preliminary data.</text>
</comment>
<sequence>MGDIENLETKKEVHSLLMRLSGGQRYYQPKKASKDPALIKTYGVNSKGLTLVWSIDIMEEHMQTVQVLKVWDLLQGTFKLRHVIQRINMLHQAYSDETMNRCQEKDYDGNLEIPKIWSKVDENENLSSRLSAMSLTEEELSSSPSSLPGFLRGK</sequence>
<keyword evidence="2" id="KW-1185">Reference proteome</keyword>
<dbReference type="STRING" id="35608.A0A2U1LE10"/>
<dbReference type="InterPro" id="IPR039904">
    <property type="entry name" value="TRANK1"/>
</dbReference>
<dbReference type="OrthoDB" id="6513042at2759"/>
<dbReference type="PANTHER" id="PTHR21529">
    <property type="entry name" value="MAMMARY TURMOR VIRUS RECEPTOR HOMOLOG 1, 2 MTVR1, 2"/>
    <property type="match status" value="1"/>
</dbReference>
<proteinExistence type="predicted"/>
<dbReference type="AlphaFoldDB" id="A0A2U1LE10"/>
<dbReference type="EMBL" id="PKPP01009903">
    <property type="protein sequence ID" value="PWA47236.1"/>
    <property type="molecule type" value="Genomic_DNA"/>
</dbReference>
<evidence type="ECO:0000313" key="1">
    <source>
        <dbReference type="EMBL" id="PWA47236.1"/>
    </source>
</evidence>
<gene>
    <name evidence="1" type="ORF">CTI12_AA501420</name>
</gene>
<evidence type="ECO:0000313" key="2">
    <source>
        <dbReference type="Proteomes" id="UP000245207"/>
    </source>
</evidence>